<comment type="caution">
    <text evidence="2">The sequence shown here is derived from an EMBL/GenBank/DDBJ whole genome shotgun (WGS) entry which is preliminary data.</text>
</comment>
<feature type="transmembrane region" description="Helical" evidence="1">
    <location>
        <begin position="161"/>
        <end position="180"/>
    </location>
</feature>
<name>A0ABD1E821_HYPHA</name>
<evidence type="ECO:0000256" key="1">
    <source>
        <dbReference type="SAM" id="Phobius"/>
    </source>
</evidence>
<proteinExistence type="predicted"/>
<keyword evidence="1" id="KW-0472">Membrane</keyword>
<organism evidence="2 3">
    <name type="scientific">Hypothenemus hampei</name>
    <name type="common">Coffee berry borer</name>
    <dbReference type="NCBI Taxonomy" id="57062"/>
    <lineage>
        <taxon>Eukaryota</taxon>
        <taxon>Metazoa</taxon>
        <taxon>Ecdysozoa</taxon>
        <taxon>Arthropoda</taxon>
        <taxon>Hexapoda</taxon>
        <taxon>Insecta</taxon>
        <taxon>Pterygota</taxon>
        <taxon>Neoptera</taxon>
        <taxon>Endopterygota</taxon>
        <taxon>Coleoptera</taxon>
        <taxon>Polyphaga</taxon>
        <taxon>Cucujiformia</taxon>
        <taxon>Curculionidae</taxon>
        <taxon>Scolytinae</taxon>
        <taxon>Hypothenemus</taxon>
    </lineage>
</organism>
<dbReference type="Proteomes" id="UP001566132">
    <property type="component" value="Unassembled WGS sequence"/>
</dbReference>
<reference evidence="2 3" key="1">
    <citation type="submission" date="2024-05" db="EMBL/GenBank/DDBJ databases">
        <title>Genetic variation in Jamaican populations of the coffee berry borer (Hypothenemus hampei).</title>
        <authorList>
            <person name="Errbii M."/>
            <person name="Myrie A."/>
        </authorList>
    </citation>
    <scope>NUCLEOTIDE SEQUENCE [LARGE SCALE GENOMIC DNA]</scope>
    <source>
        <strain evidence="2">JA-Hopewell-2020-01-JO</strain>
        <tissue evidence="2">Whole body</tissue>
    </source>
</reference>
<evidence type="ECO:0000313" key="3">
    <source>
        <dbReference type="Proteomes" id="UP001566132"/>
    </source>
</evidence>
<keyword evidence="1" id="KW-0812">Transmembrane</keyword>
<dbReference type="EMBL" id="JBDJPC010000011">
    <property type="protein sequence ID" value="KAL1489874.1"/>
    <property type="molecule type" value="Genomic_DNA"/>
</dbReference>
<accession>A0ABD1E821</accession>
<gene>
    <name evidence="2" type="ORF">ABEB36_013802</name>
</gene>
<keyword evidence="3" id="KW-1185">Reference proteome</keyword>
<evidence type="ECO:0008006" key="4">
    <source>
        <dbReference type="Google" id="ProtNLM"/>
    </source>
</evidence>
<sequence length="182" mass="20375">MPNPGRIRIYTSGCPKNQKRCWYRIGSPPNAGSKNEEFTLRSNGRYSCYVKSENGEINRRAFGQSCAMFVAKGGYTVHPVTAPLSITLLMIRNINDGGRSQNLILFIRGNAISGAPSISGTSQFPNPPIIINYEKNYNESVGSNNCIVDLVIADRRAYQEFQVLFGLVLLVMFLLYLLMLRR</sequence>
<protein>
    <recommendedName>
        <fullName evidence="4">Ig-like domain-containing protein</fullName>
    </recommendedName>
</protein>
<dbReference type="AlphaFoldDB" id="A0ABD1E821"/>
<keyword evidence="1" id="KW-1133">Transmembrane helix</keyword>
<evidence type="ECO:0000313" key="2">
    <source>
        <dbReference type="EMBL" id="KAL1489874.1"/>
    </source>
</evidence>